<evidence type="ECO:0000313" key="3">
    <source>
        <dbReference type="EMBL" id="STO06742.1"/>
    </source>
</evidence>
<dbReference type="Proteomes" id="UP000254060">
    <property type="component" value="Unassembled WGS sequence"/>
</dbReference>
<dbReference type="InterPro" id="IPR050190">
    <property type="entry name" value="UPF0213_domain"/>
</dbReference>
<gene>
    <name evidence="3" type="ORF">NCTC13163_00060</name>
</gene>
<organism evidence="3 4">
    <name type="scientific">Exiguobacterium aurantiacum</name>
    <dbReference type="NCBI Taxonomy" id="33987"/>
    <lineage>
        <taxon>Bacteria</taxon>
        <taxon>Bacillati</taxon>
        <taxon>Bacillota</taxon>
        <taxon>Bacilli</taxon>
        <taxon>Bacillales</taxon>
        <taxon>Bacillales Family XII. Incertae Sedis</taxon>
        <taxon>Exiguobacterium</taxon>
    </lineage>
</organism>
<accession>A0A377FPJ7</accession>
<sequence length="92" mass="10976">MRKYYAYIVECNDETYYTGYTTDVDKRLQVHNAGKGAKYTRARLPVMLRYVKSFDTKREAMQYEWSIKQLTRTQKQKLMEGTSNELTKKLSD</sequence>
<protein>
    <submittedName>
        <fullName evidence="3">GIY-YIG nuclease superfamily protein</fullName>
    </submittedName>
</protein>
<dbReference type="OrthoDB" id="9807770at2"/>
<dbReference type="InterPro" id="IPR000305">
    <property type="entry name" value="GIY-YIG_endonuc"/>
</dbReference>
<reference evidence="3 4" key="1">
    <citation type="submission" date="2018-06" db="EMBL/GenBank/DDBJ databases">
        <authorList>
            <consortium name="Pathogen Informatics"/>
            <person name="Doyle S."/>
        </authorList>
    </citation>
    <scope>NUCLEOTIDE SEQUENCE [LARGE SCALE GENOMIC DNA]</scope>
    <source>
        <strain evidence="3 4">NCTC13163</strain>
    </source>
</reference>
<dbReference type="PANTHER" id="PTHR34477:SF1">
    <property type="entry name" value="UPF0213 PROTEIN YHBQ"/>
    <property type="match status" value="1"/>
</dbReference>
<dbReference type="CDD" id="cd10456">
    <property type="entry name" value="GIY-YIG_UPF0213"/>
    <property type="match status" value="1"/>
</dbReference>
<name>A0A377FPJ7_9BACL</name>
<comment type="similarity">
    <text evidence="1">Belongs to the UPF0213 family.</text>
</comment>
<dbReference type="InterPro" id="IPR035901">
    <property type="entry name" value="GIY-YIG_endonuc_sf"/>
</dbReference>
<evidence type="ECO:0000256" key="1">
    <source>
        <dbReference type="ARBA" id="ARBA00007435"/>
    </source>
</evidence>
<dbReference type="EMBL" id="UGGP01000001">
    <property type="protein sequence ID" value="STO06742.1"/>
    <property type="molecule type" value="Genomic_DNA"/>
</dbReference>
<dbReference type="RefSeq" id="WP_024372341.1">
    <property type="nucleotide sequence ID" value="NZ_UGGP01000001.1"/>
</dbReference>
<evidence type="ECO:0000259" key="2">
    <source>
        <dbReference type="PROSITE" id="PS50164"/>
    </source>
</evidence>
<dbReference type="SUPFAM" id="SSF82771">
    <property type="entry name" value="GIY-YIG endonuclease"/>
    <property type="match status" value="1"/>
</dbReference>
<dbReference type="Pfam" id="PF01541">
    <property type="entry name" value="GIY-YIG"/>
    <property type="match status" value="1"/>
</dbReference>
<proteinExistence type="inferred from homology"/>
<dbReference type="PROSITE" id="PS50164">
    <property type="entry name" value="GIY_YIG"/>
    <property type="match status" value="1"/>
</dbReference>
<dbReference type="PANTHER" id="PTHR34477">
    <property type="entry name" value="UPF0213 PROTEIN YHBQ"/>
    <property type="match status" value="1"/>
</dbReference>
<feature type="domain" description="GIY-YIG" evidence="2">
    <location>
        <begin position="2"/>
        <end position="77"/>
    </location>
</feature>
<dbReference type="AlphaFoldDB" id="A0A377FPJ7"/>
<evidence type="ECO:0000313" key="4">
    <source>
        <dbReference type="Proteomes" id="UP000254060"/>
    </source>
</evidence>
<dbReference type="Gene3D" id="3.40.1440.10">
    <property type="entry name" value="GIY-YIG endonuclease"/>
    <property type="match status" value="1"/>
</dbReference>
<dbReference type="STRING" id="1397694.GCA_000702585_00583"/>